<dbReference type="GO" id="GO:0007165">
    <property type="term" value="P:signal transduction"/>
    <property type="evidence" value="ECO:0007669"/>
    <property type="project" value="UniProtKB-KW"/>
</dbReference>
<dbReference type="Gene3D" id="3.30.450.20">
    <property type="entry name" value="PAS domain"/>
    <property type="match status" value="1"/>
</dbReference>
<keyword evidence="2" id="KW-1003">Cell membrane</keyword>
<keyword evidence="9" id="KW-1185">Reference proteome</keyword>
<dbReference type="STRING" id="84022.CACET_c06690"/>
<dbReference type="AlphaFoldDB" id="A0A0D8IDX4"/>
<dbReference type="Gene3D" id="1.10.287.950">
    <property type="entry name" value="Methyl-accepting chemotaxis protein"/>
    <property type="match status" value="1"/>
</dbReference>
<protein>
    <submittedName>
        <fullName evidence="8">Methyl-accepting chemotaxis protein</fullName>
    </submittedName>
</protein>
<evidence type="ECO:0000313" key="9">
    <source>
        <dbReference type="Proteomes" id="UP000035704"/>
    </source>
</evidence>
<dbReference type="PANTHER" id="PTHR32089">
    <property type="entry name" value="METHYL-ACCEPTING CHEMOTAXIS PROTEIN MCPB"/>
    <property type="match status" value="1"/>
</dbReference>
<dbReference type="KEGG" id="cace:CACET_c06690"/>
<evidence type="ECO:0000256" key="1">
    <source>
        <dbReference type="ARBA" id="ARBA00004651"/>
    </source>
</evidence>
<accession>A0A0D8IDX4</accession>
<dbReference type="InterPro" id="IPR033479">
    <property type="entry name" value="dCache_1"/>
</dbReference>
<dbReference type="InterPro" id="IPR029151">
    <property type="entry name" value="Sensor-like_sf"/>
</dbReference>
<keyword evidence="7" id="KW-0807">Transducer</keyword>
<organism evidence="8 9">
    <name type="scientific">Clostridium aceticum</name>
    <dbReference type="NCBI Taxonomy" id="84022"/>
    <lineage>
        <taxon>Bacteria</taxon>
        <taxon>Bacillati</taxon>
        <taxon>Bacillota</taxon>
        <taxon>Clostridia</taxon>
        <taxon>Eubacteriales</taxon>
        <taxon>Clostridiaceae</taxon>
        <taxon>Clostridium</taxon>
    </lineage>
</organism>
<keyword evidence="4" id="KW-0812">Transmembrane</keyword>
<dbReference type="PANTHER" id="PTHR32089:SF112">
    <property type="entry name" value="LYSOZYME-LIKE PROTEIN-RELATED"/>
    <property type="match status" value="1"/>
</dbReference>
<dbReference type="PROSITE" id="PS50111">
    <property type="entry name" value="CHEMOTAXIS_TRANSDUC_2"/>
    <property type="match status" value="1"/>
</dbReference>
<dbReference type="Gene3D" id="1.10.8.500">
    <property type="entry name" value="HAMP domain in histidine kinase"/>
    <property type="match status" value="1"/>
</dbReference>
<dbReference type="EMBL" id="CP009687">
    <property type="protein sequence ID" value="AKL94179.1"/>
    <property type="molecule type" value="Genomic_DNA"/>
</dbReference>
<evidence type="ECO:0000256" key="3">
    <source>
        <dbReference type="ARBA" id="ARBA00022500"/>
    </source>
</evidence>
<dbReference type="PATRIC" id="fig|84022.5.peg.1419"/>
<evidence type="ECO:0000256" key="4">
    <source>
        <dbReference type="ARBA" id="ARBA00022692"/>
    </source>
</evidence>
<dbReference type="OrthoDB" id="9814363at2"/>
<evidence type="ECO:0000256" key="2">
    <source>
        <dbReference type="ARBA" id="ARBA00022475"/>
    </source>
</evidence>
<dbReference type="CDD" id="cd12914">
    <property type="entry name" value="PDC1_DGC_like"/>
    <property type="match status" value="1"/>
</dbReference>
<evidence type="ECO:0000256" key="7">
    <source>
        <dbReference type="ARBA" id="ARBA00023224"/>
    </source>
</evidence>
<dbReference type="GO" id="GO:0005886">
    <property type="term" value="C:plasma membrane"/>
    <property type="evidence" value="ECO:0007669"/>
    <property type="project" value="UniProtKB-SubCell"/>
</dbReference>
<dbReference type="CDD" id="cd12912">
    <property type="entry name" value="PDC2_MCP_like"/>
    <property type="match status" value="1"/>
</dbReference>
<reference evidence="8 9" key="1">
    <citation type="submission" date="2014-10" db="EMBL/GenBank/DDBJ databases">
        <title>Genome sequence of Clostridium aceticum DSM 1496.</title>
        <authorList>
            <person name="Poehlein A."/>
            <person name="Schiel-Bengelsdorf B."/>
            <person name="Gottschalk G."/>
            <person name="Duerre P."/>
            <person name="Daniel R."/>
        </authorList>
    </citation>
    <scope>NUCLEOTIDE SEQUENCE [LARGE SCALE GENOMIC DNA]</scope>
    <source>
        <strain evidence="8 9">DSM 1496</strain>
    </source>
</reference>
<dbReference type="Proteomes" id="UP000035704">
    <property type="component" value="Chromosome"/>
</dbReference>
<comment type="subcellular location">
    <subcellularLocation>
        <location evidence="1">Cell membrane</location>
        <topology evidence="1">Multi-pass membrane protein</topology>
    </subcellularLocation>
</comment>
<gene>
    <name evidence="8" type="ORF">CACET_c06690</name>
</gene>
<dbReference type="Pfam" id="PF00015">
    <property type="entry name" value="MCPsignal"/>
    <property type="match status" value="1"/>
</dbReference>
<dbReference type="SUPFAM" id="SSF58104">
    <property type="entry name" value="Methyl-accepting chemotaxis protein (MCP) signaling domain"/>
    <property type="match status" value="1"/>
</dbReference>
<sequence>MQKSLRSKLILIFGFIFTISFFIVTYISIYNSSEFLRQEAVQGLSAALDGNSTTIKAKIDQELMFIETLSNRRIIDDDTPWEEKVAILQKEAERAGYQAISIADLDGNFTRFDIEKTSGDVFDRSYFQEAKLGKSVVSDILISRATHEPVMIAATPIKRNNEIIGVLYGVRSQEEINKIISDFSYGKTSSAYIINRQGQIMANEDLQKVLDETNMLEDARNNPETFQLQQLLENEILLGNIGIGEFTLEGKEKISAYRPIEGSDWILIVSIDKDEVFHNVNNLRSLLVTIGLIVIVLSSVGIYIASVYVTKPITAVTQIIEKLSNYDLSSDKNEKMYKYLNRKDEIGKMANSLVFMRNSFIDLIQKINDTSHQLAASSEELTCTIQQSALASDEVANAIEEIAKGVTQQAMDTSNGSTYIGDFGTLIDKNRDCMNKLNALTATVNQLKDEGFSMLALLTERTKESNEASNQINEVIVATNDNVEKIEEASLMIKSIADQTNLLALNAAIEAARAGESGRGFAVVAEEIRKLAEESNNFASDITSIIHDLLLKTENAVTRMTSVGKIFNDQKESVEKTSEKFDGIANAIDQVKKTLVDLNASDHEMNKKKEEIITIITSLAAISQENAASTEEVSASVEEQTASMIEIANASEELAEVALDMQNSVSKFKY</sequence>
<proteinExistence type="predicted"/>
<evidence type="ECO:0000313" key="8">
    <source>
        <dbReference type="EMBL" id="AKL94179.1"/>
    </source>
</evidence>
<keyword evidence="6" id="KW-0472">Membrane</keyword>
<dbReference type="SUPFAM" id="SSF103190">
    <property type="entry name" value="Sensory domain-like"/>
    <property type="match status" value="1"/>
</dbReference>
<keyword evidence="3" id="KW-0145">Chemotaxis</keyword>
<dbReference type="GO" id="GO:0006935">
    <property type="term" value="P:chemotaxis"/>
    <property type="evidence" value="ECO:0007669"/>
    <property type="project" value="UniProtKB-KW"/>
</dbReference>
<keyword evidence="5" id="KW-1133">Transmembrane helix</keyword>
<evidence type="ECO:0000256" key="6">
    <source>
        <dbReference type="ARBA" id="ARBA00023136"/>
    </source>
</evidence>
<dbReference type="SMART" id="SM00283">
    <property type="entry name" value="MA"/>
    <property type="match status" value="1"/>
</dbReference>
<dbReference type="RefSeq" id="WP_044822988.1">
    <property type="nucleotide sequence ID" value="NZ_CP009687.1"/>
</dbReference>
<name>A0A0D8IDX4_9CLOT</name>
<evidence type="ECO:0000256" key="5">
    <source>
        <dbReference type="ARBA" id="ARBA00022989"/>
    </source>
</evidence>
<dbReference type="InterPro" id="IPR004089">
    <property type="entry name" value="MCPsignal_dom"/>
</dbReference>
<dbReference type="Pfam" id="PF02743">
    <property type="entry name" value="dCache_1"/>
    <property type="match status" value="1"/>
</dbReference>